<dbReference type="InterPro" id="IPR004358">
    <property type="entry name" value="Sig_transdc_His_kin-like_C"/>
</dbReference>
<dbReference type="InterPro" id="IPR036097">
    <property type="entry name" value="HisK_dim/P_sf"/>
</dbReference>
<evidence type="ECO:0000256" key="6">
    <source>
        <dbReference type="ARBA" id="ARBA00022606"/>
    </source>
</evidence>
<organism evidence="16 17">
    <name type="scientific">Sphingobacterium griseoflavum</name>
    <dbReference type="NCBI Taxonomy" id="1474952"/>
    <lineage>
        <taxon>Bacteria</taxon>
        <taxon>Pseudomonadati</taxon>
        <taxon>Bacteroidota</taxon>
        <taxon>Sphingobacteriia</taxon>
        <taxon>Sphingobacteriales</taxon>
        <taxon>Sphingobacteriaceae</taxon>
        <taxon>Sphingobacterium</taxon>
    </lineage>
</organism>
<evidence type="ECO:0000259" key="15">
    <source>
        <dbReference type="PROSITE" id="PS50109"/>
    </source>
</evidence>
<evidence type="ECO:0000313" key="16">
    <source>
        <dbReference type="EMBL" id="GHE35440.1"/>
    </source>
</evidence>
<keyword evidence="9 16" id="KW-0418">Kinase</keyword>
<dbReference type="PROSITE" id="PS50046">
    <property type="entry name" value="PHYTOCHROME_2"/>
    <property type="match status" value="1"/>
</dbReference>
<accession>A0ABQ3HUD2</accession>
<dbReference type="Proteomes" id="UP000620550">
    <property type="component" value="Unassembled WGS sequence"/>
</dbReference>
<evidence type="ECO:0000256" key="2">
    <source>
        <dbReference type="ARBA" id="ARBA00006402"/>
    </source>
</evidence>
<evidence type="ECO:0000256" key="5">
    <source>
        <dbReference type="ARBA" id="ARBA00022553"/>
    </source>
</evidence>
<dbReference type="PRINTS" id="PR00344">
    <property type="entry name" value="BCTRLSENSOR"/>
</dbReference>
<dbReference type="CDD" id="cd00082">
    <property type="entry name" value="HisKA"/>
    <property type="match status" value="1"/>
</dbReference>
<comment type="caution">
    <text evidence="16">The sequence shown here is derived from an EMBL/GenBank/DDBJ whole genome shotgun (WGS) entry which is preliminary data.</text>
</comment>
<dbReference type="InterPro" id="IPR016132">
    <property type="entry name" value="Phyto_chromo_attachment"/>
</dbReference>
<dbReference type="InterPro" id="IPR029016">
    <property type="entry name" value="GAF-like_dom_sf"/>
</dbReference>
<dbReference type="SUPFAM" id="SSF55874">
    <property type="entry name" value="ATPase domain of HSP90 chaperone/DNA topoisomerase II/histidine kinase"/>
    <property type="match status" value="1"/>
</dbReference>
<dbReference type="InterPro" id="IPR013654">
    <property type="entry name" value="PAS_2"/>
</dbReference>
<sequence length="730" mass="83084">MHINQLRCEDEAIQFCGQIQEYGFLIVADRKRLIVAASENCSHWMDLTSTGILKTSVNQLINNILPMSVMAIEASITSVYGQPVDKRFVHEISLGTSDFYLSIYGDCDHLYLEFEKRQSTAISSLIQIQSYVQQIEQTSAIWDILCQCISNVIGFDRVMTYRFKEDNSGHVVAEKVKPGLTSYLGLHYPEFDIPRQARDLYLTQLTRHTSDIHSPTYPIHALQDEPIDLSASALRALSPIHLQYLEHAGVRASISFSIVAHGKLWGLVTCQHQSAKAIDLSQRQLAMLLTKYAVSRYLIMEKENDLYIGKQVKEFELALKEKLLLGSSMPELMPDIAEQLCKFTRADGFAMVNKGETFVFGSSPTVTQVRQIHAFINKKSEKSFYKREDFRKKFGLTLGVTDADFAGVVKMDMDSSRTYSLLWFRREQAIERLWAGKPEKVMAYDQENQVFVPSPRSSFDAWKEMVNGIAPSWSKSDIYFMKRVRKLIRESLLRKSQEIHTLNQELIQLNNALDTYAYTVSHDLKNPLSVIKLSVQMLQSKKGLSSELLGRLTDNMKDASELMEDMLDKIYECSKVKQFRYEPTVIQTEQLIPQIVAHCQTLYTAQHCQFTIGELHPIHGEPTLIYQLFSNVISNAIKYSSKQADASVHIFSVQTNGKVRYTIEDNGIGIPQDELKHVFDMFKRMSNSSNFDGSGVGLAIVKRIVERLGAQVDVESEIGKGTIFHLYFPN</sequence>
<dbReference type="InterPro" id="IPR050351">
    <property type="entry name" value="BphY/WalK/GraS-like"/>
</dbReference>
<keyword evidence="17" id="KW-1185">Reference proteome</keyword>
<dbReference type="Gene3D" id="3.30.450.40">
    <property type="match status" value="1"/>
</dbReference>
<evidence type="ECO:0000256" key="10">
    <source>
        <dbReference type="ARBA" id="ARBA00022840"/>
    </source>
</evidence>
<name>A0ABQ3HUD2_9SPHI</name>
<keyword evidence="10" id="KW-0067">ATP-binding</keyword>
<dbReference type="RefSeq" id="WP_189626367.1">
    <property type="nucleotide sequence ID" value="NZ_BNAF01000006.1"/>
</dbReference>
<keyword evidence="7" id="KW-0808">Transferase</keyword>
<dbReference type="Pfam" id="PF01590">
    <property type="entry name" value="GAF"/>
    <property type="match status" value="1"/>
</dbReference>
<dbReference type="PANTHER" id="PTHR42878:SF7">
    <property type="entry name" value="SENSOR HISTIDINE KINASE GLRK"/>
    <property type="match status" value="1"/>
</dbReference>
<dbReference type="Pfam" id="PF02518">
    <property type="entry name" value="HATPase_c"/>
    <property type="match status" value="1"/>
</dbReference>
<keyword evidence="12" id="KW-0902">Two-component regulatory system</keyword>
<dbReference type="Gene3D" id="1.10.287.130">
    <property type="match status" value="1"/>
</dbReference>
<dbReference type="InterPro" id="IPR013515">
    <property type="entry name" value="Phytochrome_cen-reg"/>
</dbReference>
<keyword evidence="6" id="KW-0716">Sensory transduction</keyword>
<dbReference type="Gene3D" id="3.30.565.10">
    <property type="entry name" value="Histidine kinase-like ATPase, C-terminal domain"/>
    <property type="match status" value="1"/>
</dbReference>
<evidence type="ECO:0000256" key="8">
    <source>
        <dbReference type="ARBA" id="ARBA00022741"/>
    </source>
</evidence>
<dbReference type="InterPro" id="IPR005467">
    <property type="entry name" value="His_kinase_dom"/>
</dbReference>
<keyword evidence="11" id="KW-0157">Chromophore</keyword>
<evidence type="ECO:0000256" key="11">
    <source>
        <dbReference type="ARBA" id="ARBA00022991"/>
    </source>
</evidence>
<gene>
    <name evidence="16" type="ORF">GCM10017764_18410</name>
</gene>
<evidence type="ECO:0000256" key="12">
    <source>
        <dbReference type="ARBA" id="ARBA00023012"/>
    </source>
</evidence>
<dbReference type="EMBL" id="BNAF01000006">
    <property type="protein sequence ID" value="GHE35440.1"/>
    <property type="molecule type" value="Genomic_DNA"/>
</dbReference>
<protein>
    <recommendedName>
        <fullName evidence="3">histidine kinase</fullName>
        <ecNumber evidence="3">2.7.13.3</ecNumber>
    </recommendedName>
</protein>
<evidence type="ECO:0000256" key="4">
    <source>
        <dbReference type="ARBA" id="ARBA00022543"/>
    </source>
</evidence>
<evidence type="ECO:0000256" key="9">
    <source>
        <dbReference type="ARBA" id="ARBA00022777"/>
    </source>
</evidence>
<dbReference type="CDD" id="cd00075">
    <property type="entry name" value="HATPase"/>
    <property type="match status" value="1"/>
</dbReference>
<dbReference type="EC" id="2.7.13.3" evidence="3"/>
<dbReference type="Gene3D" id="3.30.450.20">
    <property type="entry name" value="PAS domain"/>
    <property type="match status" value="1"/>
</dbReference>
<dbReference type="SMART" id="SM00388">
    <property type="entry name" value="HisKA"/>
    <property type="match status" value="1"/>
</dbReference>
<dbReference type="InterPro" id="IPR003661">
    <property type="entry name" value="HisK_dim/P_dom"/>
</dbReference>
<dbReference type="PROSITE" id="PS50109">
    <property type="entry name" value="HIS_KIN"/>
    <property type="match status" value="1"/>
</dbReference>
<evidence type="ECO:0000313" key="17">
    <source>
        <dbReference type="Proteomes" id="UP000620550"/>
    </source>
</evidence>
<feature type="domain" description="Histidine kinase" evidence="15">
    <location>
        <begin position="519"/>
        <end position="730"/>
    </location>
</feature>
<evidence type="ECO:0000256" key="13">
    <source>
        <dbReference type="ARBA" id="ARBA00023170"/>
    </source>
</evidence>
<proteinExistence type="inferred from homology"/>
<evidence type="ECO:0000256" key="1">
    <source>
        <dbReference type="ARBA" id="ARBA00000085"/>
    </source>
</evidence>
<reference evidence="17" key="1">
    <citation type="journal article" date="2019" name="Int. J. Syst. Evol. Microbiol.">
        <title>The Global Catalogue of Microorganisms (GCM) 10K type strain sequencing project: providing services to taxonomists for standard genome sequencing and annotation.</title>
        <authorList>
            <consortium name="The Broad Institute Genomics Platform"/>
            <consortium name="The Broad Institute Genome Sequencing Center for Infectious Disease"/>
            <person name="Wu L."/>
            <person name="Ma J."/>
        </authorList>
    </citation>
    <scope>NUCLEOTIDE SEQUENCE [LARGE SCALE GENOMIC DNA]</scope>
    <source>
        <strain evidence="17">CGMCC 1.12966</strain>
    </source>
</reference>
<keyword evidence="13" id="KW-0675">Receptor</keyword>
<dbReference type="SUPFAM" id="SSF55781">
    <property type="entry name" value="GAF domain-like"/>
    <property type="match status" value="2"/>
</dbReference>
<feature type="domain" description="Phytochrome chromophore attachment site" evidence="14">
    <location>
        <begin position="137"/>
        <end position="292"/>
    </location>
</feature>
<keyword evidence="4" id="KW-0600">Photoreceptor protein</keyword>
<dbReference type="InterPro" id="IPR043150">
    <property type="entry name" value="Phytochrome_PHY_sf"/>
</dbReference>
<keyword evidence="5" id="KW-0597">Phosphoprotein</keyword>
<dbReference type="GO" id="GO:0016301">
    <property type="term" value="F:kinase activity"/>
    <property type="evidence" value="ECO:0007669"/>
    <property type="project" value="UniProtKB-KW"/>
</dbReference>
<dbReference type="InterPro" id="IPR003018">
    <property type="entry name" value="GAF"/>
</dbReference>
<dbReference type="InterPro" id="IPR036890">
    <property type="entry name" value="HATPase_C_sf"/>
</dbReference>
<dbReference type="Pfam" id="PF00360">
    <property type="entry name" value="PHY"/>
    <property type="match status" value="1"/>
</dbReference>
<evidence type="ECO:0000256" key="7">
    <source>
        <dbReference type="ARBA" id="ARBA00022679"/>
    </source>
</evidence>
<evidence type="ECO:0000259" key="14">
    <source>
        <dbReference type="PROSITE" id="PS50046"/>
    </source>
</evidence>
<keyword evidence="8" id="KW-0547">Nucleotide-binding</keyword>
<dbReference type="InterPro" id="IPR035965">
    <property type="entry name" value="PAS-like_dom_sf"/>
</dbReference>
<dbReference type="SUPFAM" id="SSF47384">
    <property type="entry name" value="Homodimeric domain of signal transducing histidine kinase"/>
    <property type="match status" value="1"/>
</dbReference>
<dbReference type="SUPFAM" id="SSF55785">
    <property type="entry name" value="PYP-like sensor domain (PAS domain)"/>
    <property type="match status" value="1"/>
</dbReference>
<comment type="catalytic activity">
    <reaction evidence="1">
        <text>ATP + protein L-histidine = ADP + protein N-phospho-L-histidine.</text>
        <dbReference type="EC" id="2.7.13.3"/>
    </reaction>
</comment>
<comment type="similarity">
    <text evidence="2">In the N-terminal section; belongs to the phytochrome family.</text>
</comment>
<dbReference type="SMART" id="SM00387">
    <property type="entry name" value="HATPase_c"/>
    <property type="match status" value="1"/>
</dbReference>
<dbReference type="PANTHER" id="PTHR42878">
    <property type="entry name" value="TWO-COMPONENT HISTIDINE KINASE"/>
    <property type="match status" value="1"/>
</dbReference>
<dbReference type="Pfam" id="PF08446">
    <property type="entry name" value="PAS_2"/>
    <property type="match status" value="1"/>
</dbReference>
<dbReference type="Gene3D" id="3.30.450.270">
    <property type="match status" value="1"/>
</dbReference>
<dbReference type="Pfam" id="PF00512">
    <property type="entry name" value="HisKA"/>
    <property type="match status" value="1"/>
</dbReference>
<evidence type="ECO:0000256" key="3">
    <source>
        <dbReference type="ARBA" id="ARBA00012438"/>
    </source>
</evidence>
<dbReference type="InterPro" id="IPR003594">
    <property type="entry name" value="HATPase_dom"/>
</dbReference>